<keyword evidence="2 5" id="KW-0560">Oxidoreductase</keyword>
<keyword evidence="3" id="KW-0520">NAD</keyword>
<evidence type="ECO:0000256" key="4">
    <source>
        <dbReference type="ARBA" id="ARBA00029440"/>
    </source>
</evidence>
<evidence type="ECO:0000313" key="8">
    <source>
        <dbReference type="EMBL" id="MBK1630743.1"/>
    </source>
</evidence>
<dbReference type="EMBL" id="NRRV01000015">
    <property type="protein sequence ID" value="MBK1630743.1"/>
    <property type="molecule type" value="Genomic_DNA"/>
</dbReference>
<evidence type="ECO:0000256" key="2">
    <source>
        <dbReference type="ARBA" id="ARBA00023002"/>
    </source>
</evidence>
<dbReference type="Proteomes" id="UP000748752">
    <property type="component" value="Unassembled WGS sequence"/>
</dbReference>
<evidence type="ECO:0000313" key="9">
    <source>
        <dbReference type="Proteomes" id="UP000748752"/>
    </source>
</evidence>
<organism evidence="8 9">
    <name type="scientific">Thiohalocapsa halophila</name>
    <dbReference type="NCBI Taxonomy" id="69359"/>
    <lineage>
        <taxon>Bacteria</taxon>
        <taxon>Pseudomonadati</taxon>
        <taxon>Pseudomonadota</taxon>
        <taxon>Gammaproteobacteria</taxon>
        <taxon>Chromatiales</taxon>
        <taxon>Chromatiaceae</taxon>
        <taxon>Thiohalocapsa</taxon>
    </lineage>
</organism>
<comment type="similarity">
    <text evidence="1 5">Belongs to the D-isomer specific 2-hydroxyacid dehydrogenase family.</text>
</comment>
<proteinExistence type="inferred from homology"/>
<reference evidence="8 9" key="1">
    <citation type="journal article" date="2020" name="Microorganisms">
        <title>Osmotic Adaptation and Compatible Solute Biosynthesis of Phototrophic Bacteria as Revealed from Genome Analyses.</title>
        <authorList>
            <person name="Imhoff J.F."/>
            <person name="Rahn T."/>
            <person name="Kunzel S."/>
            <person name="Keller A."/>
            <person name="Neulinger S.C."/>
        </authorList>
    </citation>
    <scope>NUCLEOTIDE SEQUENCE [LARGE SCALE GENOMIC DNA]</scope>
    <source>
        <strain evidence="8 9">DSM 6210</strain>
    </source>
</reference>
<dbReference type="RefSeq" id="WP_200235911.1">
    <property type="nucleotide sequence ID" value="NZ_NRRV01000015.1"/>
</dbReference>
<dbReference type="Gene3D" id="3.30.70.260">
    <property type="match status" value="1"/>
</dbReference>
<protein>
    <submittedName>
        <fullName evidence="8">3-phosphoglycerate dehydrogenase</fullName>
    </submittedName>
</protein>
<dbReference type="CDD" id="cd04901">
    <property type="entry name" value="ACT_3PGDH"/>
    <property type="match status" value="1"/>
</dbReference>
<feature type="domain" description="D-isomer specific 2-hydroxyacid dehydrogenase NAD-binding" evidence="7">
    <location>
        <begin position="95"/>
        <end position="274"/>
    </location>
</feature>
<dbReference type="InterPro" id="IPR029753">
    <property type="entry name" value="D-isomer_DH_CS"/>
</dbReference>
<evidence type="ECO:0000256" key="1">
    <source>
        <dbReference type="ARBA" id="ARBA00005854"/>
    </source>
</evidence>
<dbReference type="InterPro" id="IPR029752">
    <property type="entry name" value="D-isomer_DH_CS1"/>
</dbReference>
<accession>A0ABS1CFS8</accession>
<dbReference type="CDD" id="cd12174">
    <property type="entry name" value="PGDH_like_3"/>
    <property type="match status" value="1"/>
</dbReference>
<comment type="caution">
    <text evidence="8">The sequence shown here is derived from an EMBL/GenBank/DDBJ whole genome shotgun (WGS) entry which is preliminary data.</text>
</comment>
<evidence type="ECO:0000256" key="5">
    <source>
        <dbReference type="RuleBase" id="RU003719"/>
    </source>
</evidence>
<evidence type="ECO:0000259" key="6">
    <source>
        <dbReference type="Pfam" id="PF00389"/>
    </source>
</evidence>
<dbReference type="InterPro" id="IPR036291">
    <property type="entry name" value="NAD(P)-bd_dom_sf"/>
</dbReference>
<comment type="pathway">
    <text evidence="4">Amino-acid biosynthesis.</text>
</comment>
<dbReference type="SUPFAM" id="SSF55021">
    <property type="entry name" value="ACT-like"/>
    <property type="match status" value="1"/>
</dbReference>
<dbReference type="SUPFAM" id="SSF51735">
    <property type="entry name" value="NAD(P)-binding Rossmann-fold domains"/>
    <property type="match status" value="1"/>
</dbReference>
<dbReference type="InterPro" id="IPR006139">
    <property type="entry name" value="D-isomer_2_OHA_DH_cat_dom"/>
</dbReference>
<dbReference type="Gene3D" id="3.40.50.720">
    <property type="entry name" value="NAD(P)-binding Rossmann-like Domain"/>
    <property type="match status" value="2"/>
</dbReference>
<evidence type="ECO:0000259" key="7">
    <source>
        <dbReference type="Pfam" id="PF02826"/>
    </source>
</evidence>
<dbReference type="PANTHER" id="PTHR42938:SF47">
    <property type="entry name" value="HYDROXYPYRUVATE REDUCTASE"/>
    <property type="match status" value="1"/>
</dbReference>
<dbReference type="PANTHER" id="PTHR42938">
    <property type="entry name" value="FORMATE DEHYDROGENASE 1"/>
    <property type="match status" value="1"/>
</dbReference>
<dbReference type="SUPFAM" id="SSF52283">
    <property type="entry name" value="Formate/glycerate dehydrogenase catalytic domain-like"/>
    <property type="match status" value="1"/>
</dbReference>
<keyword evidence="9" id="KW-1185">Reference proteome</keyword>
<dbReference type="PROSITE" id="PS00670">
    <property type="entry name" value="D_2_HYDROXYACID_DH_2"/>
    <property type="match status" value="1"/>
</dbReference>
<dbReference type="PROSITE" id="PS00065">
    <property type="entry name" value="D_2_HYDROXYACID_DH_1"/>
    <property type="match status" value="1"/>
</dbReference>
<feature type="domain" description="D-isomer specific 2-hydroxyacid dehydrogenase catalytic" evidence="6">
    <location>
        <begin position="22"/>
        <end position="306"/>
    </location>
</feature>
<dbReference type="InterPro" id="IPR045865">
    <property type="entry name" value="ACT-like_dom_sf"/>
</dbReference>
<gene>
    <name evidence="8" type="ORF">CKO31_08295</name>
</gene>
<name>A0ABS1CFS8_9GAMM</name>
<sequence>MYKIQTLNNISVAGLNRLPRESYEIASELGHPDAILVRSAKMHEMPIPDTVKAIGRAGAGVNNIPVADMSTRGIAVFNAPGANANAVKELVLAGMLIAARNIAQAAKFARGVEGDDAAINKAVEAGKKQFVGMELPGRTLGVIGLGAIGVLVANAARSLGMKVIGFDPSITVRAAWKLQSDVEAALSVDDLVSRSDFITFHVPLTDHTRHMINAERIANMPDGAVLLNFSRSGIIDDDAAVTALDACKLYAYVCDFPSNLLKDHPRVVTLPHLGASTREAEDNCAIMVADQVRAYLEDGNITNSVNFPDIVLPRNGGHRMAVVNRNVPNMVGQISTDLAEAGLNIIDMLNRSRGDLAVTLIDVDGPCPEKTVRDIAGIEGVLSVRRLGTGAAAAGEQA</sequence>
<evidence type="ECO:0000256" key="3">
    <source>
        <dbReference type="ARBA" id="ARBA00023027"/>
    </source>
</evidence>
<dbReference type="Pfam" id="PF02826">
    <property type="entry name" value="2-Hacid_dh_C"/>
    <property type="match status" value="1"/>
</dbReference>
<dbReference type="Pfam" id="PF00389">
    <property type="entry name" value="2-Hacid_dh"/>
    <property type="match status" value="1"/>
</dbReference>
<dbReference type="InterPro" id="IPR006140">
    <property type="entry name" value="D-isomer_DH_NAD-bd"/>
</dbReference>